<dbReference type="CDD" id="cd12797">
    <property type="entry name" value="M23_peptidase"/>
    <property type="match status" value="1"/>
</dbReference>
<dbReference type="SUPFAM" id="SSF51261">
    <property type="entry name" value="Duplicated hybrid motif"/>
    <property type="match status" value="1"/>
</dbReference>
<organism evidence="3 4">
    <name type="scientific">Cellulomonas fimi</name>
    <dbReference type="NCBI Taxonomy" id="1708"/>
    <lineage>
        <taxon>Bacteria</taxon>
        <taxon>Bacillati</taxon>
        <taxon>Actinomycetota</taxon>
        <taxon>Actinomycetes</taxon>
        <taxon>Micrococcales</taxon>
        <taxon>Cellulomonadaceae</taxon>
        <taxon>Cellulomonas</taxon>
    </lineage>
</organism>
<keyword evidence="4" id="KW-1185">Reference proteome</keyword>
<dbReference type="AlphaFoldDB" id="A0A7Y0LX78"/>
<evidence type="ECO:0000259" key="2">
    <source>
        <dbReference type="Pfam" id="PF01551"/>
    </source>
</evidence>
<gene>
    <name evidence="3" type="ORF">HIR71_04985</name>
</gene>
<keyword evidence="1" id="KW-0732">Signal</keyword>
<dbReference type="PANTHER" id="PTHR21666:SF270">
    <property type="entry name" value="MUREIN HYDROLASE ACTIVATOR ENVC"/>
    <property type="match status" value="1"/>
</dbReference>
<dbReference type="RefSeq" id="WP_169323958.1">
    <property type="nucleotide sequence ID" value="NZ_JABCJJ010000005.1"/>
</dbReference>
<feature type="signal peptide" evidence="1">
    <location>
        <begin position="1"/>
        <end position="19"/>
    </location>
</feature>
<comment type="caution">
    <text evidence="3">The sequence shown here is derived from an EMBL/GenBank/DDBJ whole genome shotgun (WGS) entry which is preliminary data.</text>
</comment>
<accession>A0A7Y0LX78</accession>
<name>A0A7Y0LX78_CELFI</name>
<feature type="chain" id="PRO_5031123864" evidence="1">
    <location>
        <begin position="20"/>
        <end position="184"/>
    </location>
</feature>
<proteinExistence type="predicted"/>
<dbReference type="InterPro" id="IPR016047">
    <property type="entry name" value="M23ase_b-sheet_dom"/>
</dbReference>
<dbReference type="EMBL" id="JABCJJ010000005">
    <property type="protein sequence ID" value="NMR19584.1"/>
    <property type="molecule type" value="Genomic_DNA"/>
</dbReference>
<evidence type="ECO:0000313" key="4">
    <source>
        <dbReference type="Proteomes" id="UP000562124"/>
    </source>
</evidence>
<dbReference type="InterPro" id="IPR011055">
    <property type="entry name" value="Dup_hybrid_motif"/>
</dbReference>
<reference evidence="3 4" key="1">
    <citation type="submission" date="2020-04" db="EMBL/GenBank/DDBJ databases">
        <title>Sequencing and Assembly of C. fimi.</title>
        <authorList>
            <person name="Ramsey A.R."/>
        </authorList>
    </citation>
    <scope>NUCLEOTIDE SEQUENCE [LARGE SCALE GENOMIC DNA]</scope>
    <source>
        <strain evidence="3 4">SB</strain>
    </source>
</reference>
<sequence>MPTSLTQLAVLGVAVAALATGVAVTPSPTSLPGPPGTPATTGAAVSYVSPVPGGTGTPTVVRPFDGPDERWAAGHRGVDLASGVGDELVSPAPGTVTFAGTVVDRGVLSILHPDGLRTSLEPIVPVVVAGQDVRAGEPVGTLGPERGHCAPAPCLHWGVRRGEEYLDPLTLLAGSAPIVLLPGD</sequence>
<dbReference type="Proteomes" id="UP000562124">
    <property type="component" value="Unassembled WGS sequence"/>
</dbReference>
<evidence type="ECO:0000313" key="3">
    <source>
        <dbReference type="EMBL" id="NMR19584.1"/>
    </source>
</evidence>
<protein>
    <submittedName>
        <fullName evidence="3">M23 family metallopeptidase</fullName>
    </submittedName>
</protein>
<dbReference type="Gene3D" id="2.70.70.10">
    <property type="entry name" value="Glucose Permease (Domain IIA)"/>
    <property type="match status" value="1"/>
</dbReference>
<evidence type="ECO:0000256" key="1">
    <source>
        <dbReference type="SAM" id="SignalP"/>
    </source>
</evidence>
<dbReference type="InterPro" id="IPR050570">
    <property type="entry name" value="Cell_wall_metabolism_enzyme"/>
</dbReference>
<dbReference type="GO" id="GO:0004222">
    <property type="term" value="F:metalloendopeptidase activity"/>
    <property type="evidence" value="ECO:0007669"/>
    <property type="project" value="TreeGrafter"/>
</dbReference>
<dbReference type="Pfam" id="PF01551">
    <property type="entry name" value="Peptidase_M23"/>
    <property type="match status" value="1"/>
</dbReference>
<feature type="domain" description="M23ase beta-sheet core" evidence="2">
    <location>
        <begin position="74"/>
        <end position="168"/>
    </location>
</feature>
<dbReference type="PANTHER" id="PTHR21666">
    <property type="entry name" value="PEPTIDASE-RELATED"/>
    <property type="match status" value="1"/>
</dbReference>